<proteinExistence type="predicted"/>
<evidence type="ECO:0000256" key="1">
    <source>
        <dbReference type="SAM" id="MobiDB-lite"/>
    </source>
</evidence>
<feature type="region of interest" description="Disordered" evidence="1">
    <location>
        <begin position="65"/>
        <end position="112"/>
    </location>
</feature>
<protein>
    <submittedName>
        <fullName evidence="2">Uncharacterized protein</fullName>
    </submittedName>
</protein>
<evidence type="ECO:0000313" key="2">
    <source>
        <dbReference type="EMBL" id="VAW06359.1"/>
    </source>
</evidence>
<sequence>MSSMRQRLLLVAGWLAAAVGSGLVASGAVAVAGGQVLDRPLRPLTAAEVAALPVVQVDSLDIVEPHASGGLEPTTGGITEGSADDAADSDESAGTRGSTAEGSDERTADPVGPNARAVVEIASVAGGLASFVVSDGKLILLWATPSAGYVAQTSAATDTSLTIQFSSSLTVWVLEATIDNGRITIETRTEPLT</sequence>
<name>A0A3B0T1Y0_9ZZZZ</name>
<dbReference type="AlphaFoldDB" id="A0A3B0T1Y0"/>
<organism evidence="2">
    <name type="scientific">hydrothermal vent metagenome</name>
    <dbReference type="NCBI Taxonomy" id="652676"/>
    <lineage>
        <taxon>unclassified sequences</taxon>
        <taxon>metagenomes</taxon>
        <taxon>ecological metagenomes</taxon>
    </lineage>
</organism>
<reference evidence="2" key="1">
    <citation type="submission" date="2018-06" db="EMBL/GenBank/DDBJ databases">
        <authorList>
            <person name="Zhirakovskaya E."/>
        </authorList>
    </citation>
    <scope>NUCLEOTIDE SEQUENCE</scope>
</reference>
<feature type="compositionally biased region" description="Acidic residues" evidence="1">
    <location>
        <begin position="82"/>
        <end position="91"/>
    </location>
</feature>
<dbReference type="EMBL" id="UOEI01000468">
    <property type="protein sequence ID" value="VAW06359.1"/>
    <property type="molecule type" value="Genomic_DNA"/>
</dbReference>
<gene>
    <name evidence="2" type="ORF">MNBD_ACTINO01-290</name>
</gene>
<accession>A0A3B0T1Y0</accession>